<dbReference type="Pfam" id="PF07103">
    <property type="entry name" value="DUF1365"/>
    <property type="match status" value="1"/>
</dbReference>
<dbReference type="eggNOG" id="COG3496">
    <property type="taxonomic scope" value="Bacteria"/>
</dbReference>
<dbReference type="InterPro" id="IPR010775">
    <property type="entry name" value="DUF1365"/>
</dbReference>
<evidence type="ECO:0000313" key="1">
    <source>
        <dbReference type="EMBL" id="KFC84299.1"/>
    </source>
</evidence>
<proteinExistence type="predicted"/>
<accession>A0A085GKQ4</accession>
<reference evidence="1 2" key="1">
    <citation type="submission" date="2014-05" db="EMBL/GenBank/DDBJ databases">
        <title>ATOL: Assembling a taxonomically balanced genome-scale reconstruction of the evolutionary history of the Enterobacteriaceae.</title>
        <authorList>
            <person name="Plunkett G.III."/>
            <person name="Neeno-Eckwall E.C."/>
            <person name="Glasner J.D."/>
            <person name="Perna N.T."/>
        </authorList>
    </citation>
    <scope>NUCLEOTIDE SEQUENCE [LARGE SCALE GENOMIC DNA]</scope>
    <source>
        <strain evidence="1 2">ATCC 33852</strain>
    </source>
</reference>
<keyword evidence="2" id="KW-1185">Reference proteome</keyword>
<evidence type="ECO:0008006" key="3">
    <source>
        <dbReference type="Google" id="ProtNLM"/>
    </source>
</evidence>
<evidence type="ECO:0000313" key="2">
    <source>
        <dbReference type="Proteomes" id="UP000028640"/>
    </source>
</evidence>
<dbReference type="PANTHER" id="PTHR33973:SF4">
    <property type="entry name" value="OS07G0153300 PROTEIN"/>
    <property type="match status" value="1"/>
</dbReference>
<dbReference type="RefSeq" id="WP_034788791.1">
    <property type="nucleotide sequence ID" value="NZ_JMPJ01000029.1"/>
</dbReference>
<dbReference type="AlphaFoldDB" id="A0A085GKQ4"/>
<dbReference type="EMBL" id="JMPJ01000029">
    <property type="protein sequence ID" value="KFC84299.1"/>
    <property type="molecule type" value="Genomic_DNA"/>
</dbReference>
<name>A0A085GKQ4_EWIA3</name>
<protein>
    <recommendedName>
        <fullName evidence="3">Plasmid partition ParA protein</fullName>
    </recommendedName>
</protein>
<dbReference type="STRING" id="910964.GEAM_0895"/>
<organism evidence="1 2">
    <name type="scientific">Ewingella americana (strain ATCC 33852 / DSM 4580 / CCUG 14506 / JCM 5911 / LMG 7869 / NCTC 12157 / CDC 1468-78)</name>
    <dbReference type="NCBI Taxonomy" id="910964"/>
    <lineage>
        <taxon>Bacteria</taxon>
        <taxon>Pseudomonadati</taxon>
        <taxon>Pseudomonadota</taxon>
        <taxon>Gammaproteobacteria</taxon>
        <taxon>Enterobacterales</taxon>
        <taxon>Yersiniaceae</taxon>
        <taxon>Ewingella</taxon>
    </lineage>
</organism>
<dbReference type="OrthoDB" id="9778801at2"/>
<gene>
    <name evidence="1" type="ORF">GEAM_0895</name>
</gene>
<dbReference type="Proteomes" id="UP000028640">
    <property type="component" value="Unassembled WGS sequence"/>
</dbReference>
<comment type="caution">
    <text evidence="1">The sequence shown here is derived from an EMBL/GenBank/DDBJ whole genome shotgun (WGS) entry which is preliminary data.</text>
</comment>
<dbReference type="PANTHER" id="PTHR33973">
    <property type="entry name" value="OS07G0153300 PROTEIN"/>
    <property type="match status" value="1"/>
</dbReference>
<dbReference type="GeneID" id="78379236"/>
<sequence>MNSTLYVGNVRHRRFTPVDHAFNYGIFMPLIDLDELEQLHQVGIRLEKFSSATFKRSDYLGGGDIKTKAQERIAELTGERLTGRVMLLCQLRYFGLYFNPVNFYYLYDHLGELRWLLAEVRNTPWNERHTYAVLPDGSQPVEKAFHVSPFNPMDMVYHWRLTPPGKQLLVHIENHRKTREFDATLTLRAQPLTRHTLRKQLWQLPLMTMKTAVTIYWQALKLWLKRAPIYAHPPADKD</sequence>